<reference evidence="3" key="1">
    <citation type="submission" date="2023-06" db="EMBL/GenBank/DDBJ databases">
        <title>Identification and characterization of horizontal gene transfer across gut microbiota members of farm animals based on homology search.</title>
        <authorList>
            <person name="Zeman M."/>
            <person name="Kubasova T."/>
            <person name="Jahodarova E."/>
            <person name="Nykrynova M."/>
            <person name="Rychlik I."/>
        </authorList>
    </citation>
    <scope>NUCLEOTIDE SEQUENCE [LARGE SCALE GENOMIC DNA]</scope>
    <source>
        <strain evidence="3">105_WCHN</strain>
    </source>
</reference>
<gene>
    <name evidence="2" type="ORF">QUW46_03540</name>
</gene>
<keyword evidence="3" id="KW-1185">Reference proteome</keyword>
<reference evidence="2 3" key="3">
    <citation type="submission" date="2023-06" db="EMBL/GenBank/DDBJ databases">
        <authorList>
            <person name="Zeman M."/>
            <person name="Kubasova T."/>
            <person name="Jahodarova E."/>
            <person name="Nykrynova M."/>
            <person name="Rychlik I."/>
        </authorList>
    </citation>
    <scope>NUCLEOTIDE SEQUENCE [LARGE SCALE GENOMIC DNA]</scope>
    <source>
        <strain evidence="2 3">105_WCHN</strain>
    </source>
</reference>
<organism evidence="2 3">
    <name type="scientific">Limosilactobacillus panis</name>
    <dbReference type="NCBI Taxonomy" id="47493"/>
    <lineage>
        <taxon>Bacteria</taxon>
        <taxon>Bacillati</taxon>
        <taxon>Bacillota</taxon>
        <taxon>Bacilli</taxon>
        <taxon>Lactobacillales</taxon>
        <taxon>Lactobacillaceae</taxon>
        <taxon>Limosilactobacillus</taxon>
    </lineage>
</organism>
<dbReference type="Pfam" id="PF13185">
    <property type="entry name" value="GAF_2"/>
    <property type="match status" value="1"/>
</dbReference>
<feature type="domain" description="GAF" evidence="1">
    <location>
        <begin position="25"/>
        <end position="127"/>
    </location>
</feature>
<name>A0ABT7VNE3_9LACO</name>
<evidence type="ECO:0000313" key="3">
    <source>
        <dbReference type="Proteomes" id="UP001529423"/>
    </source>
</evidence>
<evidence type="ECO:0000313" key="2">
    <source>
        <dbReference type="EMBL" id="MDM8333651.1"/>
    </source>
</evidence>
<comment type="caution">
    <text evidence="2">The sequence shown here is derived from an EMBL/GenBank/DDBJ whole genome shotgun (WGS) entry which is preliminary data.</text>
</comment>
<dbReference type="Proteomes" id="UP001529423">
    <property type="component" value="Unassembled WGS sequence"/>
</dbReference>
<sequence>MVLEQAKTDKDYSKLVAHIYQASDFDFVGIALQQPYYPFLIKWRFAAGNQSERFRQIVLRRGFGIAGLVFRTGKPFYNNDLSEYSISNKLYTPIASVESLWGAVAVPISTQSGAVSAVLLAGYRRQQIVSAATVSRLIGYLND</sequence>
<dbReference type="InterPro" id="IPR003018">
    <property type="entry name" value="GAF"/>
</dbReference>
<evidence type="ECO:0000259" key="1">
    <source>
        <dbReference type="Pfam" id="PF13185"/>
    </source>
</evidence>
<accession>A0ABT7VNE3</accession>
<dbReference type="EMBL" id="JAUDEO010000014">
    <property type="protein sequence ID" value="MDM8333651.1"/>
    <property type="molecule type" value="Genomic_DNA"/>
</dbReference>
<reference evidence="2 3" key="2">
    <citation type="submission" date="2023-06" db="EMBL/GenBank/DDBJ databases">
        <title>Identification and characterization of horizontal gene transfer across gut microbiota members of farm animals based on homology search.</title>
        <authorList>
            <person name="Schwarzerova J."/>
            <person name="Nykrynova M."/>
            <person name="Jureckova K."/>
            <person name="Cejkova D."/>
            <person name="Rychlik I."/>
        </authorList>
    </citation>
    <scope>NUCLEOTIDE SEQUENCE [LARGE SCALE GENOMIC DNA]</scope>
    <source>
        <strain evidence="2 3">105_WCHN</strain>
    </source>
</reference>
<protein>
    <submittedName>
        <fullName evidence="2">GAF domain-containing protein</fullName>
    </submittedName>
</protein>
<proteinExistence type="predicted"/>